<dbReference type="SMART" id="SM01131">
    <property type="entry name" value="DHHA2"/>
    <property type="match status" value="1"/>
</dbReference>
<evidence type="ECO:0000313" key="6">
    <source>
        <dbReference type="EMBL" id="ABN67215.1"/>
    </source>
</evidence>
<protein>
    <submittedName>
        <fullName evidence="6">Exopolyphosphatase (ExopolyPase) (Metaphosphatase)</fullName>
        <ecNumber evidence="6">3.6.1.11</ecNumber>
    </submittedName>
</protein>
<name>A3LW30_PICST</name>
<dbReference type="Pfam" id="PF02833">
    <property type="entry name" value="DHHA2"/>
    <property type="match status" value="1"/>
</dbReference>
<dbReference type="Proteomes" id="UP000002258">
    <property type="component" value="Chromosome 5"/>
</dbReference>
<keyword evidence="3 6" id="KW-0378">Hydrolase</keyword>
<dbReference type="OrthoDB" id="374045at2759"/>
<dbReference type="KEGG" id="pic:PICST_78524"/>
<evidence type="ECO:0000256" key="4">
    <source>
        <dbReference type="ARBA" id="ARBA00023211"/>
    </source>
</evidence>
<evidence type="ECO:0000259" key="5">
    <source>
        <dbReference type="SMART" id="SM01131"/>
    </source>
</evidence>
<evidence type="ECO:0000256" key="2">
    <source>
        <dbReference type="ARBA" id="ARBA00022723"/>
    </source>
</evidence>
<dbReference type="GO" id="GO:0046872">
    <property type="term" value="F:metal ion binding"/>
    <property type="evidence" value="ECO:0007669"/>
    <property type="project" value="UniProtKB-KW"/>
</dbReference>
<keyword evidence="7" id="KW-1185">Reference proteome</keyword>
<accession>A3LW30</accession>
<dbReference type="GeneID" id="4839331"/>
<evidence type="ECO:0000256" key="1">
    <source>
        <dbReference type="ARBA" id="ARBA00001936"/>
    </source>
</evidence>
<dbReference type="EC" id="3.6.1.11" evidence="6"/>
<dbReference type="HOGENOM" id="CLU_019358_1_0_1"/>
<gene>
    <name evidence="6" type="primary">PPX1</name>
    <name evidence="6" type="ORF">PICST_78524</name>
</gene>
<dbReference type="AlphaFoldDB" id="A3LW30"/>
<dbReference type="EMBL" id="CP000499">
    <property type="protein sequence ID" value="ABN67215.1"/>
    <property type="molecule type" value="Genomic_DNA"/>
</dbReference>
<dbReference type="RefSeq" id="XP_001385244.1">
    <property type="nucleotide sequence ID" value="XM_001385207.1"/>
</dbReference>
<dbReference type="STRING" id="322104.A3LW30"/>
<proteinExistence type="predicted"/>
<keyword evidence="4" id="KW-0464">Manganese</keyword>
<dbReference type="GO" id="GO:0006798">
    <property type="term" value="P:polyphosphate catabolic process"/>
    <property type="evidence" value="ECO:0007669"/>
    <property type="project" value="EnsemblFungi"/>
</dbReference>
<sequence>MSVKTFLVNLRSKINANALPLPYKFVTGNQSADMDSVISAVSYSYFENLKDNNSYVIPLVNIPKEDLKLRRDIESLLQSHSITEDLLYFLEDFEILSGGATNELILVDHCNIQGDLLHQRMNEGKLKVVSIIDHHADEGVFLDSHPRIIHSNGSNSCLVFNYWYDQLGRNDALLKQNSDIIELLLGPLLIDTSNMTQKVEEGDVSAFSKYKQILDLGAGNAPIIKQFVGPDAGDDIVAGFYKKLKTAKKDLSGFRFVDVLRKDYKQFSFLSGDNVGFSSIGKSLKWVLSNYTIEEIRETLSKALVDFNVDALVITSSYTQKETNIYTREFCYYYEDKANARFNELDSLVKEPLQLNDSVYGADKVGTKLTKVNTDSKGIFKIYNQVNIKASRKQVVPIVKEALEKYSLDHTL</sequence>
<dbReference type="OMA" id="TMTIFFN"/>
<dbReference type="Pfam" id="PF01368">
    <property type="entry name" value="DHH"/>
    <property type="match status" value="1"/>
</dbReference>
<dbReference type="InterPro" id="IPR038222">
    <property type="entry name" value="DHHA2_dom_sf"/>
</dbReference>
<keyword evidence="2" id="KW-0479">Metal-binding</keyword>
<dbReference type="PANTHER" id="PTHR12112">
    <property type="entry name" value="BNIP - RELATED"/>
    <property type="match status" value="1"/>
</dbReference>
<feature type="domain" description="DHHA2" evidence="5">
    <location>
        <begin position="241"/>
        <end position="403"/>
    </location>
</feature>
<dbReference type="eggNOG" id="KOG4129">
    <property type="taxonomic scope" value="Eukaryota"/>
</dbReference>
<dbReference type="Gene3D" id="3.90.1640.10">
    <property type="entry name" value="inorganic pyrophosphatase (n-terminal core)"/>
    <property type="match status" value="1"/>
</dbReference>
<comment type="cofactor">
    <cofactor evidence="1">
        <name>Mn(2+)</name>
        <dbReference type="ChEBI" id="CHEBI:29035"/>
    </cofactor>
</comment>
<dbReference type="GO" id="GO:0005759">
    <property type="term" value="C:mitochondrial matrix"/>
    <property type="evidence" value="ECO:0007669"/>
    <property type="project" value="EnsemblFungi"/>
</dbReference>
<evidence type="ECO:0000256" key="3">
    <source>
        <dbReference type="ARBA" id="ARBA00022801"/>
    </source>
</evidence>
<dbReference type="Gene3D" id="3.10.310.20">
    <property type="entry name" value="DHHA2 domain"/>
    <property type="match status" value="1"/>
</dbReference>
<dbReference type="SUPFAM" id="SSF64182">
    <property type="entry name" value="DHH phosphoesterases"/>
    <property type="match status" value="1"/>
</dbReference>
<dbReference type="GO" id="GO:0004309">
    <property type="term" value="F:exopolyphosphatase activity"/>
    <property type="evidence" value="ECO:0007669"/>
    <property type="project" value="UniProtKB-EC"/>
</dbReference>
<dbReference type="InterPro" id="IPR004097">
    <property type="entry name" value="DHHA2"/>
</dbReference>
<dbReference type="InterPro" id="IPR001667">
    <property type="entry name" value="DDH_dom"/>
</dbReference>
<reference evidence="6 7" key="1">
    <citation type="journal article" date="2007" name="Nat. Biotechnol.">
        <title>Genome sequence of the lignocellulose-bioconverting and xylose-fermenting yeast Pichia stipitis.</title>
        <authorList>
            <person name="Jeffries T.W."/>
            <person name="Grigoriev I.V."/>
            <person name="Grimwood J."/>
            <person name="Laplaza J.M."/>
            <person name="Aerts A."/>
            <person name="Salamov A."/>
            <person name="Schmutz J."/>
            <person name="Lindquist E."/>
            <person name="Dehal P."/>
            <person name="Shapiro H."/>
            <person name="Jin Y.S."/>
            <person name="Passoth V."/>
            <person name="Richardson P.M."/>
        </authorList>
    </citation>
    <scope>NUCLEOTIDE SEQUENCE [LARGE SCALE GENOMIC DNA]</scope>
    <source>
        <strain evidence="7">ATCC 58785 / CBS 6054 / NBRC 10063 / NRRL Y-11545</strain>
    </source>
</reference>
<dbReference type="InterPro" id="IPR038763">
    <property type="entry name" value="DHH_sf"/>
</dbReference>
<dbReference type="FunCoup" id="A3LW30">
    <property type="interactions" value="244"/>
</dbReference>
<dbReference type="InParanoid" id="A3LW30"/>
<organism evidence="6 7">
    <name type="scientific">Scheffersomyces stipitis (strain ATCC 58785 / CBS 6054 / NBRC 10063 / NRRL Y-11545)</name>
    <name type="common">Yeast</name>
    <name type="synonym">Pichia stipitis</name>
    <dbReference type="NCBI Taxonomy" id="322104"/>
    <lineage>
        <taxon>Eukaryota</taxon>
        <taxon>Fungi</taxon>
        <taxon>Dikarya</taxon>
        <taxon>Ascomycota</taxon>
        <taxon>Saccharomycotina</taxon>
        <taxon>Pichiomycetes</taxon>
        <taxon>Debaryomycetaceae</taxon>
        <taxon>Scheffersomyces</taxon>
    </lineage>
</organism>
<dbReference type="PANTHER" id="PTHR12112:SF39">
    <property type="entry name" value="EG:152A3.5 PROTEIN (FBGN0003116_PN PROTEIN)"/>
    <property type="match status" value="1"/>
</dbReference>
<evidence type="ECO:0000313" key="7">
    <source>
        <dbReference type="Proteomes" id="UP000002258"/>
    </source>
</evidence>